<organism evidence="2">
    <name type="scientific">Rhipicephalus pulchellus</name>
    <name type="common">Yellow backed tick</name>
    <name type="synonym">Dermacentor pulchellus</name>
    <dbReference type="NCBI Taxonomy" id="72859"/>
    <lineage>
        <taxon>Eukaryota</taxon>
        <taxon>Metazoa</taxon>
        <taxon>Ecdysozoa</taxon>
        <taxon>Arthropoda</taxon>
        <taxon>Chelicerata</taxon>
        <taxon>Arachnida</taxon>
        <taxon>Acari</taxon>
        <taxon>Parasitiformes</taxon>
        <taxon>Ixodida</taxon>
        <taxon>Ixodoidea</taxon>
        <taxon>Ixodidae</taxon>
        <taxon>Rhipicephalinae</taxon>
        <taxon>Rhipicephalus</taxon>
        <taxon>Rhipicephalus</taxon>
    </lineage>
</organism>
<evidence type="ECO:0008006" key="3">
    <source>
        <dbReference type="Google" id="ProtNLM"/>
    </source>
</evidence>
<dbReference type="AlphaFoldDB" id="L7LYD7"/>
<dbReference type="EMBL" id="GACK01009131">
    <property type="protein sequence ID" value="JAA55903.1"/>
    <property type="molecule type" value="mRNA"/>
</dbReference>
<reference evidence="2" key="1">
    <citation type="submission" date="2012-11" db="EMBL/GenBank/DDBJ databases">
        <authorList>
            <person name="Lucero-Rivera Y.E."/>
            <person name="Tovar-Ramirez D."/>
        </authorList>
    </citation>
    <scope>NUCLEOTIDE SEQUENCE</scope>
    <source>
        <tissue evidence="2">Salivary gland</tissue>
    </source>
</reference>
<name>L7LYD7_RHIPC</name>
<evidence type="ECO:0000313" key="2">
    <source>
        <dbReference type="EMBL" id="JAA55903.1"/>
    </source>
</evidence>
<feature type="chain" id="PRO_5003980908" description="Secreted peptide" evidence="1">
    <location>
        <begin position="26"/>
        <end position="80"/>
    </location>
</feature>
<keyword evidence="1" id="KW-0732">Signal</keyword>
<accession>L7LYD7</accession>
<sequence length="80" mass="8753">MAFYRTMAIASFVAMLVFMTERSNTHNHGGIRSAAKSCNQTCWISDDDSTTRCPSHCICQARRGSTSVPQYGEGLCVKAS</sequence>
<feature type="signal peptide" evidence="1">
    <location>
        <begin position="1"/>
        <end position="25"/>
    </location>
</feature>
<proteinExistence type="evidence at transcript level"/>
<evidence type="ECO:0000256" key="1">
    <source>
        <dbReference type="SAM" id="SignalP"/>
    </source>
</evidence>
<reference evidence="2" key="2">
    <citation type="journal article" date="2015" name="J. Proteomics">
        <title>Sexual differences in the sialomes of the zebra tick, Rhipicephalus pulchellus.</title>
        <authorList>
            <person name="Tan A.W."/>
            <person name="Francischetti I.M."/>
            <person name="Slovak M."/>
            <person name="Kini R.M."/>
            <person name="Ribeiro J.M."/>
        </authorList>
    </citation>
    <scope>NUCLEOTIDE SEQUENCE</scope>
    <source>
        <tissue evidence="2">Salivary gland</tissue>
    </source>
</reference>
<protein>
    <recommendedName>
        <fullName evidence="3">Secreted peptide</fullName>
    </recommendedName>
</protein>